<evidence type="ECO:0000256" key="3">
    <source>
        <dbReference type="ARBA" id="ARBA00022617"/>
    </source>
</evidence>
<dbReference type="SFLD" id="SFLDS00029">
    <property type="entry name" value="Radical_SAM"/>
    <property type="match status" value="1"/>
</dbReference>
<dbReference type="PANTHER" id="PTHR13932">
    <property type="entry name" value="COPROPORPHYRINIGEN III OXIDASE"/>
    <property type="match status" value="1"/>
</dbReference>
<keyword evidence="9" id="KW-0004">4Fe-4S</keyword>
<accession>A0A2M8QDL2</accession>
<dbReference type="Gene3D" id="3.20.20.70">
    <property type="entry name" value="Aldolase class I"/>
    <property type="match status" value="1"/>
</dbReference>
<evidence type="ECO:0000313" key="12">
    <source>
        <dbReference type="Proteomes" id="UP000230790"/>
    </source>
</evidence>
<keyword evidence="3 9" id="KW-0349">Heme</keyword>
<dbReference type="SFLD" id="SFLDF00288">
    <property type="entry name" value="HemN-like__clustered_with_nucl"/>
    <property type="match status" value="1"/>
</dbReference>
<feature type="domain" description="Radical SAM core" evidence="10">
    <location>
        <begin position="1"/>
        <end position="238"/>
    </location>
</feature>
<keyword evidence="8 9" id="KW-0143">Chaperone</keyword>
<evidence type="ECO:0000313" key="11">
    <source>
        <dbReference type="EMBL" id="PJF47858.1"/>
    </source>
</evidence>
<comment type="caution">
    <text evidence="11">The sequence shown here is derived from an EMBL/GenBank/DDBJ whole genome shotgun (WGS) entry which is preliminary data.</text>
</comment>
<dbReference type="InterPro" id="IPR007197">
    <property type="entry name" value="rSAM"/>
</dbReference>
<evidence type="ECO:0000259" key="10">
    <source>
        <dbReference type="PROSITE" id="PS51918"/>
    </source>
</evidence>
<dbReference type="EMBL" id="PGTN01000032">
    <property type="protein sequence ID" value="PJF47858.1"/>
    <property type="molecule type" value="Genomic_DNA"/>
</dbReference>
<dbReference type="InterPro" id="IPR006638">
    <property type="entry name" value="Elp3/MiaA/NifB-like_rSAM"/>
</dbReference>
<dbReference type="PROSITE" id="PS51918">
    <property type="entry name" value="RADICAL_SAM"/>
    <property type="match status" value="1"/>
</dbReference>
<evidence type="ECO:0000256" key="2">
    <source>
        <dbReference type="ARBA" id="ARBA00017228"/>
    </source>
</evidence>
<comment type="function">
    <text evidence="9">Probably acts as a heme chaperone, transferring heme to an unknown acceptor. Binds one molecule of heme per monomer, possibly covalently. Binds 1 [4Fe-4S] cluster. The cluster is coordinated with 3 cysteines and an exchangeable S-adenosyl-L-methionine.</text>
</comment>
<evidence type="ECO:0000256" key="9">
    <source>
        <dbReference type="RuleBase" id="RU364116"/>
    </source>
</evidence>
<keyword evidence="7 9" id="KW-0411">Iron-sulfur</keyword>
<evidence type="ECO:0000256" key="4">
    <source>
        <dbReference type="ARBA" id="ARBA00022691"/>
    </source>
</evidence>
<dbReference type="Pfam" id="PF04055">
    <property type="entry name" value="Radical_SAM"/>
    <property type="match status" value="1"/>
</dbReference>
<dbReference type="SUPFAM" id="SSF102114">
    <property type="entry name" value="Radical SAM enzymes"/>
    <property type="match status" value="1"/>
</dbReference>
<dbReference type="AlphaFoldDB" id="A0A2M8QDL2"/>
<protein>
    <recommendedName>
        <fullName evidence="2 9">Heme chaperone HemW</fullName>
    </recommendedName>
</protein>
<dbReference type="GO" id="GO:0006779">
    <property type="term" value="P:porphyrin-containing compound biosynthetic process"/>
    <property type="evidence" value="ECO:0007669"/>
    <property type="project" value="InterPro"/>
</dbReference>
<dbReference type="CDD" id="cd01335">
    <property type="entry name" value="Radical_SAM"/>
    <property type="match status" value="1"/>
</dbReference>
<dbReference type="InterPro" id="IPR034505">
    <property type="entry name" value="Coproporphyrinogen-III_oxidase"/>
</dbReference>
<keyword evidence="6 9" id="KW-0408">Iron</keyword>
<keyword evidence="9" id="KW-0963">Cytoplasm</keyword>
<dbReference type="Proteomes" id="UP000230790">
    <property type="component" value="Unassembled WGS sequence"/>
</dbReference>
<dbReference type="PANTHER" id="PTHR13932:SF5">
    <property type="entry name" value="RADICAL S-ADENOSYL METHIONINE DOMAIN-CONTAINING PROTEIN 1, MITOCHONDRIAL"/>
    <property type="match status" value="1"/>
</dbReference>
<proteinExistence type="inferred from homology"/>
<dbReference type="GO" id="GO:0005737">
    <property type="term" value="C:cytoplasm"/>
    <property type="evidence" value="ECO:0007669"/>
    <property type="project" value="UniProtKB-SubCell"/>
</dbReference>
<name>A0A2M8QDL2_9CHLR</name>
<keyword evidence="4 9" id="KW-0949">S-adenosyl-L-methionine</keyword>
<dbReference type="GO" id="GO:0004109">
    <property type="term" value="F:coproporphyrinogen oxidase activity"/>
    <property type="evidence" value="ECO:0007669"/>
    <property type="project" value="InterPro"/>
</dbReference>
<evidence type="ECO:0000256" key="1">
    <source>
        <dbReference type="ARBA" id="ARBA00006100"/>
    </source>
</evidence>
<evidence type="ECO:0000256" key="5">
    <source>
        <dbReference type="ARBA" id="ARBA00022723"/>
    </source>
</evidence>
<gene>
    <name evidence="11" type="ORF">CUN48_06355</name>
</gene>
<dbReference type="InterPro" id="IPR010723">
    <property type="entry name" value="HemN_C"/>
</dbReference>
<organism evidence="11 12">
    <name type="scientific">Candidatus Thermofonsia Clade 3 bacterium</name>
    <dbReference type="NCBI Taxonomy" id="2364212"/>
    <lineage>
        <taxon>Bacteria</taxon>
        <taxon>Bacillati</taxon>
        <taxon>Chloroflexota</taxon>
        <taxon>Candidatus Thermofontia</taxon>
        <taxon>Candidatus Thermofonsia Clade 3</taxon>
    </lineage>
</organism>
<dbReference type="InterPro" id="IPR058240">
    <property type="entry name" value="rSAM_sf"/>
</dbReference>
<evidence type="ECO:0000256" key="6">
    <source>
        <dbReference type="ARBA" id="ARBA00023004"/>
    </source>
</evidence>
<evidence type="ECO:0000256" key="7">
    <source>
        <dbReference type="ARBA" id="ARBA00023014"/>
    </source>
</evidence>
<dbReference type="InterPro" id="IPR004559">
    <property type="entry name" value="HemW-like"/>
</dbReference>
<keyword evidence="5 9" id="KW-0479">Metal-binding</keyword>
<sequence length="383" mass="42776">MNTGIYLHIPFCRARCSYCDFNTYVGLDALFEPYVRALRQEILAQGAGRVEGGPMRAPAHTIFVGGGTPSLLRPDQIGSLIRACREAFNLPERCEITTECNPGTVSVDYLRALRAEGVNRLSFGAQSANPDELRLLGREHGWDEVHTAIAAARAAGFDNINLDLIFGLPNQSLQSWQRTVEAALALDPDHLSLYALTIEVGTPMHDWTRRGELPLPDPDLAADMYEFAERALGQAGFEHYEISNWCKPGRACAHNLIYWRNEPYHGFGAGAHGSTIRRRYWKVKRPADYIARIAQSMPVELGSEDVDEPTSRGETMMLGLRLLREGVDQARFAERYGAPVAHFYARALEQGVAQGLLEVTDERIRLTERGRFVSNQAMRLFLA</sequence>
<reference evidence="11 12" key="1">
    <citation type="submission" date="2017-11" db="EMBL/GenBank/DDBJ databases">
        <title>Evolution of Phototrophy in the Chloroflexi Phylum Driven by Horizontal Gene Transfer.</title>
        <authorList>
            <person name="Ward L.M."/>
            <person name="Hemp J."/>
            <person name="Shih P.M."/>
            <person name="Mcglynn S.E."/>
            <person name="Fischer W."/>
        </authorList>
    </citation>
    <scope>NUCLEOTIDE SEQUENCE [LARGE SCALE GENOMIC DNA]</scope>
    <source>
        <strain evidence="11">JP3_7</strain>
    </source>
</reference>
<evidence type="ECO:0000256" key="8">
    <source>
        <dbReference type="ARBA" id="ARBA00023186"/>
    </source>
</evidence>
<dbReference type="Pfam" id="PF06969">
    <property type="entry name" value="HemN_C"/>
    <property type="match status" value="1"/>
</dbReference>
<dbReference type="SFLD" id="SFLDF00562">
    <property type="entry name" value="HemN-like__clustered_with_heat"/>
    <property type="match status" value="1"/>
</dbReference>
<dbReference type="SMART" id="SM00729">
    <property type="entry name" value="Elp3"/>
    <property type="match status" value="1"/>
</dbReference>
<dbReference type="GO" id="GO:0051539">
    <property type="term" value="F:4 iron, 4 sulfur cluster binding"/>
    <property type="evidence" value="ECO:0007669"/>
    <property type="project" value="UniProtKB-UniRule"/>
</dbReference>
<dbReference type="SFLD" id="SFLDG01082">
    <property type="entry name" value="B12-binding_domain_containing"/>
    <property type="match status" value="1"/>
</dbReference>
<dbReference type="SFLD" id="SFLDG01065">
    <property type="entry name" value="anaerobic_coproporphyrinogen-I"/>
    <property type="match status" value="1"/>
</dbReference>
<comment type="subcellular location">
    <subcellularLocation>
        <location evidence="9">Cytoplasm</location>
    </subcellularLocation>
</comment>
<comment type="similarity">
    <text evidence="1">Belongs to the anaerobic coproporphyrinogen-III oxidase family. HemW subfamily.</text>
</comment>
<dbReference type="InterPro" id="IPR013785">
    <property type="entry name" value="Aldolase_TIM"/>
</dbReference>
<dbReference type="GO" id="GO:0046872">
    <property type="term" value="F:metal ion binding"/>
    <property type="evidence" value="ECO:0007669"/>
    <property type="project" value="UniProtKB-UniRule"/>
</dbReference>
<dbReference type="NCBIfam" id="TIGR00539">
    <property type="entry name" value="hemN_rel"/>
    <property type="match status" value="1"/>
</dbReference>